<organism evidence="2 3">
    <name type="scientific">Aromatoleum tolulyticum</name>
    <dbReference type="NCBI Taxonomy" id="34027"/>
    <lineage>
        <taxon>Bacteria</taxon>
        <taxon>Pseudomonadati</taxon>
        <taxon>Pseudomonadota</taxon>
        <taxon>Betaproteobacteria</taxon>
        <taxon>Rhodocyclales</taxon>
        <taxon>Rhodocyclaceae</taxon>
        <taxon>Aromatoleum</taxon>
    </lineage>
</organism>
<dbReference type="Proteomes" id="UP000186819">
    <property type="component" value="Unassembled WGS sequence"/>
</dbReference>
<dbReference type="STRING" id="34027.SAMN05421829_10243"/>
<reference evidence="3" key="1">
    <citation type="submission" date="2017-01" db="EMBL/GenBank/DDBJ databases">
        <authorList>
            <person name="Varghese N."/>
            <person name="Submissions S."/>
        </authorList>
    </citation>
    <scope>NUCLEOTIDE SEQUENCE [LARGE SCALE GENOMIC DNA]</scope>
    <source>
        <strain evidence="3">ATCC 51758</strain>
    </source>
</reference>
<feature type="transmembrane region" description="Helical" evidence="1">
    <location>
        <begin position="114"/>
        <end position="137"/>
    </location>
</feature>
<dbReference type="EMBL" id="FTMD01000002">
    <property type="protein sequence ID" value="SIQ03646.1"/>
    <property type="molecule type" value="Genomic_DNA"/>
</dbReference>
<dbReference type="Pfam" id="PF04976">
    <property type="entry name" value="DmsC"/>
    <property type="match status" value="1"/>
</dbReference>
<name>A0A1N6PHA4_9RHOO</name>
<dbReference type="Gene3D" id="1.20.1630.10">
    <property type="entry name" value="Formate dehydrogenase/DMSO reductase domain"/>
    <property type="match status" value="1"/>
</dbReference>
<feature type="transmembrane region" description="Helical" evidence="1">
    <location>
        <begin position="149"/>
        <end position="177"/>
    </location>
</feature>
<dbReference type="GO" id="GO:0016020">
    <property type="term" value="C:membrane"/>
    <property type="evidence" value="ECO:0007669"/>
    <property type="project" value="InterPro"/>
</dbReference>
<accession>A0A1N6PHA4</accession>
<evidence type="ECO:0000313" key="3">
    <source>
        <dbReference type="Proteomes" id="UP000186819"/>
    </source>
</evidence>
<keyword evidence="1" id="KW-0472">Membrane</keyword>
<gene>
    <name evidence="2" type="ORF">SAMN05421829_10243</name>
</gene>
<dbReference type="RefSeq" id="WP_076600584.1">
    <property type="nucleotide sequence ID" value="NZ_FTMD01000002.1"/>
</dbReference>
<dbReference type="OrthoDB" id="5520897at2"/>
<evidence type="ECO:0000256" key="1">
    <source>
        <dbReference type="SAM" id="Phobius"/>
    </source>
</evidence>
<dbReference type="InterPro" id="IPR007059">
    <property type="entry name" value="DmsC"/>
</dbReference>
<sequence>MIASNRIADGTFRVGVGLQKAWGVQMATAFFFGEAGAGLYFVAQFFDFVLGMVAGLVMVLVGKAGGHVLHLGQPLRGWRALTKVRTSWVSRGLAAILLFVAAGALHVIDVRSGLLPTAVSQLVAAVALAACFVIMVYQGFAMSQSSAIALWSGGLMPVASLTYALLNGVLLTLVFGFGEPFLAERPETVRLLQVLAVALMLYGLVTVLSLLHGARRASEAGRQSVAMLLQGGFARWFVPLVIGAGFVVSALMMLAAPPAFAWMLAVAGLELTGYYAFRVLVFKAGGYDPALSLAYRFRH</sequence>
<feature type="transmembrane region" description="Helical" evidence="1">
    <location>
        <begin position="232"/>
        <end position="253"/>
    </location>
</feature>
<dbReference type="GO" id="GO:0019645">
    <property type="term" value="P:anaerobic electron transport chain"/>
    <property type="evidence" value="ECO:0007669"/>
    <property type="project" value="InterPro"/>
</dbReference>
<feature type="transmembrane region" description="Helical" evidence="1">
    <location>
        <begin position="48"/>
        <end position="69"/>
    </location>
</feature>
<keyword evidence="3" id="KW-1185">Reference proteome</keyword>
<feature type="transmembrane region" description="Helical" evidence="1">
    <location>
        <begin position="259"/>
        <end position="277"/>
    </location>
</feature>
<dbReference type="AlphaFoldDB" id="A0A1N6PHA4"/>
<evidence type="ECO:0000313" key="2">
    <source>
        <dbReference type="EMBL" id="SIQ03646.1"/>
    </source>
</evidence>
<keyword evidence="1" id="KW-0812">Transmembrane</keyword>
<protein>
    <submittedName>
        <fullName evidence="2">Formate-dependent nitrite reductase, membrane component NrfD</fullName>
    </submittedName>
</protein>
<feature type="transmembrane region" description="Helical" evidence="1">
    <location>
        <begin position="189"/>
        <end position="211"/>
    </location>
</feature>
<feature type="transmembrane region" description="Helical" evidence="1">
    <location>
        <begin position="21"/>
        <end position="42"/>
    </location>
</feature>
<proteinExistence type="predicted"/>
<keyword evidence="1" id="KW-1133">Transmembrane helix</keyword>
<feature type="transmembrane region" description="Helical" evidence="1">
    <location>
        <begin position="89"/>
        <end position="108"/>
    </location>
</feature>